<protein>
    <submittedName>
        <fullName evidence="1">Uncharacterized protein</fullName>
    </submittedName>
</protein>
<reference evidence="1 2" key="1">
    <citation type="journal article" date="2012" name="BMC Genomics">
        <title>Tools to kill: Genome of one of the most destructive plant pathogenic fungi Macrophomina phaseolina.</title>
        <authorList>
            <person name="Islam M.S."/>
            <person name="Haque M.S."/>
            <person name="Islam M.M."/>
            <person name="Emdad E.M."/>
            <person name="Halim A."/>
            <person name="Hossen Q.M.M."/>
            <person name="Hossain M.Z."/>
            <person name="Ahmed B."/>
            <person name="Rahim S."/>
            <person name="Rahman M.S."/>
            <person name="Alam M.M."/>
            <person name="Hou S."/>
            <person name="Wan X."/>
            <person name="Saito J.A."/>
            <person name="Alam M."/>
        </authorList>
    </citation>
    <scope>NUCLEOTIDE SEQUENCE [LARGE SCALE GENOMIC DNA]</scope>
    <source>
        <strain evidence="1 2">MS6</strain>
    </source>
</reference>
<dbReference type="InParanoid" id="K2RGG2"/>
<evidence type="ECO:0000313" key="1">
    <source>
        <dbReference type="EMBL" id="EKG13693.1"/>
    </source>
</evidence>
<gene>
    <name evidence="1" type="ORF">MPH_09159</name>
</gene>
<evidence type="ECO:0000313" key="2">
    <source>
        <dbReference type="Proteomes" id="UP000007129"/>
    </source>
</evidence>
<comment type="caution">
    <text evidence="1">The sequence shown here is derived from an EMBL/GenBank/DDBJ whole genome shotgun (WGS) entry which is preliminary data.</text>
</comment>
<dbReference type="VEuPathDB" id="FungiDB:MPH_09159"/>
<proteinExistence type="predicted"/>
<sequence length="169" mass="18164">MDRFAMAASGAVAQKAPLNLLPGVWTKAPPEWRCTLSFPACRSPLRPPCAARYFFLCSTKTQPAACCDFTLLHSANIPPAEPNGLSPYEVTEPCAPASRPKNVSWCRETTLILLSGGTSSPGCHPTGLDQTPSAACERKITVTIIDLAEIRPWLGLRHQHGSQSIHIGS</sequence>
<name>K2RGG2_MACPH</name>
<dbReference type="HOGENOM" id="CLU_1578828_0_0_1"/>
<dbReference type="EMBL" id="AHHD01000387">
    <property type="protein sequence ID" value="EKG13693.1"/>
    <property type="molecule type" value="Genomic_DNA"/>
</dbReference>
<dbReference type="AlphaFoldDB" id="K2RGG2"/>
<accession>K2RGG2</accession>
<dbReference type="Proteomes" id="UP000007129">
    <property type="component" value="Unassembled WGS sequence"/>
</dbReference>
<organism evidence="1 2">
    <name type="scientific">Macrophomina phaseolina (strain MS6)</name>
    <name type="common">Charcoal rot fungus</name>
    <dbReference type="NCBI Taxonomy" id="1126212"/>
    <lineage>
        <taxon>Eukaryota</taxon>
        <taxon>Fungi</taxon>
        <taxon>Dikarya</taxon>
        <taxon>Ascomycota</taxon>
        <taxon>Pezizomycotina</taxon>
        <taxon>Dothideomycetes</taxon>
        <taxon>Dothideomycetes incertae sedis</taxon>
        <taxon>Botryosphaeriales</taxon>
        <taxon>Botryosphaeriaceae</taxon>
        <taxon>Macrophomina</taxon>
    </lineage>
</organism>